<dbReference type="SUPFAM" id="SSF55729">
    <property type="entry name" value="Acyl-CoA N-acyltransferases (Nat)"/>
    <property type="match status" value="1"/>
</dbReference>
<accession>A0ABV3B8Z9</accession>
<feature type="region of interest" description="Disordered" evidence="1">
    <location>
        <begin position="363"/>
        <end position="401"/>
    </location>
</feature>
<dbReference type="RefSeq" id="WP_359701216.1">
    <property type="nucleotide sequence ID" value="NZ_JBEYXT010000250.1"/>
</dbReference>
<keyword evidence="3" id="KW-0808">Transferase</keyword>
<dbReference type="GO" id="GO:0016746">
    <property type="term" value="F:acyltransferase activity"/>
    <property type="evidence" value="ECO:0007669"/>
    <property type="project" value="UniProtKB-KW"/>
</dbReference>
<dbReference type="EMBL" id="JBEYXT010000250">
    <property type="protein sequence ID" value="MEU6805925.1"/>
    <property type="molecule type" value="Genomic_DNA"/>
</dbReference>
<sequence>MADRRTLCAELCTDEGEFGELAGAWDRLYRRCGTATPFQAHAWLHSWWLSYGRPGRLRLVLVRDGDELRAVAPLMLVRRPLPCLLPLGQPISDFADVLVDDEDADRASAALAEGLSAAARTALIDFREVRPGAAVERIYERWRGPRRKVADSVCLELPAQPMDELLKRLPGSRAQRVRAKLRKLGDLGIEPRAVGHDEVGPALRTMLDLHRLQWQDRKVTTEHMRPRFSEHLARSVGPMVRSGDAVVTEFRLDGDVMAVDVTLLSRRLAGGYLYGAHPRLRERKADVATMLLNSSAAHVAAGAQQVLSLLRGAEPYKLRWRPDTVVNQRLLLARRRTAPILSAVACDAAARERGKELVRSWRERAAERERGEQGERPAPERGRPRDGRRDEERRERGGDGR</sequence>
<reference evidence="3 4" key="1">
    <citation type="submission" date="2024-06" db="EMBL/GenBank/DDBJ databases">
        <title>The Natural Products Discovery Center: Release of the First 8490 Sequenced Strains for Exploring Actinobacteria Biosynthetic Diversity.</title>
        <authorList>
            <person name="Kalkreuter E."/>
            <person name="Kautsar S.A."/>
            <person name="Yang D."/>
            <person name="Bader C.D."/>
            <person name="Teijaro C.N."/>
            <person name="Fluegel L."/>
            <person name="Davis C.M."/>
            <person name="Simpson J.R."/>
            <person name="Lauterbach L."/>
            <person name="Steele A.D."/>
            <person name="Gui C."/>
            <person name="Meng S."/>
            <person name="Li G."/>
            <person name="Viehrig K."/>
            <person name="Ye F."/>
            <person name="Su P."/>
            <person name="Kiefer A.F."/>
            <person name="Nichols A."/>
            <person name="Cepeda A.J."/>
            <person name="Yan W."/>
            <person name="Fan B."/>
            <person name="Jiang Y."/>
            <person name="Adhikari A."/>
            <person name="Zheng C.-J."/>
            <person name="Schuster L."/>
            <person name="Cowan T.M."/>
            <person name="Smanski M.J."/>
            <person name="Chevrette M.G."/>
            <person name="De Carvalho L.P.S."/>
            <person name="Shen B."/>
        </authorList>
    </citation>
    <scope>NUCLEOTIDE SEQUENCE [LARGE SCALE GENOMIC DNA]</scope>
    <source>
        <strain evidence="3 4">NPDC046851</strain>
    </source>
</reference>
<keyword evidence="4" id="KW-1185">Reference proteome</keyword>
<feature type="domain" description="BioF2-like acetyltransferase" evidence="2">
    <location>
        <begin position="172"/>
        <end position="317"/>
    </location>
</feature>
<dbReference type="Pfam" id="PF13480">
    <property type="entry name" value="Acetyltransf_6"/>
    <property type="match status" value="1"/>
</dbReference>
<proteinExistence type="predicted"/>
<comment type="caution">
    <text evidence="3">The sequence shown here is derived from an EMBL/GenBank/DDBJ whole genome shotgun (WGS) entry which is preliminary data.</text>
</comment>
<evidence type="ECO:0000313" key="3">
    <source>
        <dbReference type="EMBL" id="MEU6805925.1"/>
    </source>
</evidence>
<name>A0ABV3B8Z9_9ACTN</name>
<evidence type="ECO:0000256" key="1">
    <source>
        <dbReference type="SAM" id="MobiDB-lite"/>
    </source>
</evidence>
<dbReference type="InterPro" id="IPR016181">
    <property type="entry name" value="Acyl_CoA_acyltransferase"/>
</dbReference>
<gene>
    <name evidence="3" type="ORF">ABZ931_33775</name>
</gene>
<evidence type="ECO:0000313" key="4">
    <source>
        <dbReference type="Proteomes" id="UP001551189"/>
    </source>
</evidence>
<evidence type="ECO:0000259" key="2">
    <source>
        <dbReference type="Pfam" id="PF13480"/>
    </source>
</evidence>
<dbReference type="Proteomes" id="UP001551189">
    <property type="component" value="Unassembled WGS sequence"/>
</dbReference>
<keyword evidence="3" id="KW-0012">Acyltransferase</keyword>
<protein>
    <submittedName>
        <fullName evidence="3">GNAT family N-acetyltransferase</fullName>
        <ecNumber evidence="3">2.3.1.-</ecNumber>
    </submittedName>
</protein>
<organism evidence="3 4">
    <name type="scientific">Streptomyces neyagawaensis</name>
    <dbReference type="NCBI Taxonomy" id="42238"/>
    <lineage>
        <taxon>Bacteria</taxon>
        <taxon>Bacillati</taxon>
        <taxon>Actinomycetota</taxon>
        <taxon>Actinomycetes</taxon>
        <taxon>Kitasatosporales</taxon>
        <taxon>Streptomycetaceae</taxon>
        <taxon>Streptomyces</taxon>
    </lineage>
</organism>
<dbReference type="InterPro" id="IPR038740">
    <property type="entry name" value="BioF2-like_GNAT_dom"/>
</dbReference>
<dbReference type="EC" id="2.3.1.-" evidence="3"/>